<feature type="compositionally biased region" description="Basic and acidic residues" evidence="1">
    <location>
        <begin position="72"/>
        <end position="91"/>
    </location>
</feature>
<feature type="compositionally biased region" description="Basic and acidic residues" evidence="1">
    <location>
        <begin position="55"/>
        <end position="65"/>
    </location>
</feature>
<keyword evidence="3" id="KW-1185">Reference proteome</keyword>
<protein>
    <submittedName>
        <fullName evidence="2">Uncharacterized protein</fullName>
    </submittedName>
</protein>
<dbReference type="Proteomes" id="UP000796880">
    <property type="component" value="Unassembled WGS sequence"/>
</dbReference>
<proteinExistence type="predicted"/>
<sequence length="91" mass="11036">MLKYDETVRRKILKELEEEDFDPFRCSSFDVRFQGTKNRLTEYPEDMNYKMSYTKVKDEADRVSDDNEDKDPETPSHYHSDEFYRDSSSEE</sequence>
<gene>
    <name evidence="2" type="ORF">FNV43_RR11008</name>
</gene>
<comment type="caution">
    <text evidence="2">The sequence shown here is derived from an EMBL/GenBank/DDBJ whole genome shotgun (WGS) entry which is preliminary data.</text>
</comment>
<feature type="region of interest" description="Disordered" evidence="1">
    <location>
        <begin position="54"/>
        <end position="91"/>
    </location>
</feature>
<accession>A0A8K0H4S3</accession>
<evidence type="ECO:0000256" key="1">
    <source>
        <dbReference type="SAM" id="MobiDB-lite"/>
    </source>
</evidence>
<evidence type="ECO:0000313" key="3">
    <source>
        <dbReference type="Proteomes" id="UP000796880"/>
    </source>
</evidence>
<evidence type="ECO:0000313" key="2">
    <source>
        <dbReference type="EMBL" id="KAF3445831.1"/>
    </source>
</evidence>
<name>A0A8K0H4S3_9ROSA</name>
<reference evidence="2" key="1">
    <citation type="submission" date="2020-03" db="EMBL/GenBank/DDBJ databases">
        <title>A high-quality chromosome-level genome assembly of a woody plant with both climbing and erect habits, Rhamnella rubrinervis.</title>
        <authorList>
            <person name="Lu Z."/>
            <person name="Yang Y."/>
            <person name="Zhu X."/>
            <person name="Sun Y."/>
        </authorList>
    </citation>
    <scope>NUCLEOTIDE SEQUENCE</scope>
    <source>
        <strain evidence="2">BYM</strain>
        <tissue evidence="2">Leaf</tissue>
    </source>
</reference>
<organism evidence="2 3">
    <name type="scientific">Rhamnella rubrinervis</name>
    <dbReference type="NCBI Taxonomy" id="2594499"/>
    <lineage>
        <taxon>Eukaryota</taxon>
        <taxon>Viridiplantae</taxon>
        <taxon>Streptophyta</taxon>
        <taxon>Embryophyta</taxon>
        <taxon>Tracheophyta</taxon>
        <taxon>Spermatophyta</taxon>
        <taxon>Magnoliopsida</taxon>
        <taxon>eudicotyledons</taxon>
        <taxon>Gunneridae</taxon>
        <taxon>Pentapetalae</taxon>
        <taxon>rosids</taxon>
        <taxon>fabids</taxon>
        <taxon>Rosales</taxon>
        <taxon>Rhamnaceae</taxon>
        <taxon>rhamnoid group</taxon>
        <taxon>Rhamneae</taxon>
        <taxon>Rhamnella</taxon>
    </lineage>
</organism>
<dbReference type="AlphaFoldDB" id="A0A8K0H4S3"/>
<dbReference type="EMBL" id="VOIH02000005">
    <property type="protein sequence ID" value="KAF3445831.1"/>
    <property type="molecule type" value="Genomic_DNA"/>
</dbReference>